<dbReference type="Proteomes" id="UP000186777">
    <property type="component" value="Unassembled WGS sequence"/>
</dbReference>
<evidence type="ECO:0000313" key="3">
    <source>
        <dbReference type="Proteomes" id="UP000186777"/>
    </source>
</evidence>
<gene>
    <name evidence="2" type="ORF">BHW43_05040</name>
</gene>
<dbReference type="AlphaFoldDB" id="A0A1Q6R5V1"/>
<evidence type="ECO:0000313" key="2">
    <source>
        <dbReference type="EMBL" id="OLA37764.1"/>
    </source>
</evidence>
<sequence length="63" mass="7339">MKKHVILFLVFEFLAIGLMLRSILNVVTDEKSAVTFAVGCVFAWFVKTNWEIFKKVKQIYKQA</sequence>
<dbReference type="EMBL" id="MNTG01000027">
    <property type="protein sequence ID" value="OLA37764.1"/>
    <property type="molecule type" value="Genomic_DNA"/>
</dbReference>
<feature type="transmembrane region" description="Helical" evidence="1">
    <location>
        <begin position="33"/>
        <end position="53"/>
    </location>
</feature>
<proteinExistence type="predicted"/>
<name>A0A1Q6R5V1_9FIRM</name>
<keyword evidence="1" id="KW-0472">Membrane</keyword>
<evidence type="ECO:0000256" key="1">
    <source>
        <dbReference type="SAM" id="Phobius"/>
    </source>
</evidence>
<keyword evidence="1" id="KW-0812">Transmembrane</keyword>
<protein>
    <submittedName>
        <fullName evidence="2">Uncharacterized protein</fullName>
    </submittedName>
</protein>
<reference evidence="2 3" key="1">
    <citation type="journal article" date="2016" name="Nat. Biotechnol.">
        <title>Measurement of bacterial replication rates in microbial communities.</title>
        <authorList>
            <person name="Brown C.T."/>
            <person name="Olm M.R."/>
            <person name="Thomas B.C."/>
            <person name="Banfield J.F."/>
        </authorList>
    </citation>
    <scope>NUCLEOTIDE SEQUENCE [LARGE SCALE GENOMIC DNA]</scope>
    <source>
        <strain evidence="2">46_33</strain>
    </source>
</reference>
<dbReference type="RefSeq" id="WP_293830298.1">
    <property type="nucleotide sequence ID" value="NZ_JAGZDY010000010.1"/>
</dbReference>
<keyword evidence="1" id="KW-1133">Transmembrane helix</keyword>
<feature type="transmembrane region" description="Helical" evidence="1">
    <location>
        <begin position="7"/>
        <end position="27"/>
    </location>
</feature>
<accession>A0A1Q6R5V1</accession>
<comment type="caution">
    <text evidence="2">The sequence shown here is derived from an EMBL/GenBank/DDBJ whole genome shotgun (WGS) entry which is preliminary data.</text>
</comment>
<organism evidence="2 3">
    <name type="scientific">Phascolarctobacterium succinatutens</name>
    <dbReference type="NCBI Taxonomy" id="626940"/>
    <lineage>
        <taxon>Bacteria</taxon>
        <taxon>Bacillati</taxon>
        <taxon>Bacillota</taxon>
        <taxon>Negativicutes</taxon>
        <taxon>Acidaminococcales</taxon>
        <taxon>Acidaminococcaceae</taxon>
        <taxon>Phascolarctobacterium</taxon>
    </lineage>
</organism>